<gene>
    <name evidence="11" type="ORF">PPYR_06101</name>
</gene>
<evidence type="ECO:0000256" key="8">
    <source>
        <dbReference type="SAM" id="Coils"/>
    </source>
</evidence>
<reference evidence="10" key="1">
    <citation type="journal article" date="2016" name="Sci. Rep.">
        <title>Molecular characterization of firefly nuptial gifts: a multi-omics approach sheds light on postcopulatory sexual selection.</title>
        <authorList>
            <person name="Al-Wathiqui N."/>
            <person name="Fallon T.R."/>
            <person name="South A."/>
            <person name="Weng J.K."/>
            <person name="Lewis S.M."/>
        </authorList>
    </citation>
    <scope>NUCLEOTIDE SEQUENCE</scope>
</reference>
<dbReference type="Pfam" id="PF02146">
    <property type="entry name" value="SIR2"/>
    <property type="match status" value="1"/>
</dbReference>
<sequence>MSCSYADGLSAYDDKGVLGLPEQFDTASEVEQKCKLLTQWILESRHVVFHTGAGISTSAGIPDFRGPNGVWTLEKQGIKPSINMSFDDAVPTSTHMALKKLVEEGYAKFIVSQNIDGLHLRSGLNRQNIAELHGNMFTEQCATCKRQFIRCSATTSVGQKQLGTTCPGSQVSRRGCRGKMIDTILDWEASLPEDDLVMADYHSCVADLSIALGTTLQIVPSGNLPTFTKKYGGRLVIINLQPTKHDKKADLIIHSYVDEVLLKVMNCLQLEIPQYSEDLDPTKRRNDDIVEWNYLRLSINDMKNMYNAHTKRFKKIKLERKLKRENEDEIKKEEKKFKEEDSDQIVTPEVIVVE</sequence>
<dbReference type="SUPFAM" id="SSF52467">
    <property type="entry name" value="DHS-like NAD/FAD-binding domain"/>
    <property type="match status" value="1"/>
</dbReference>
<dbReference type="GO" id="GO:0046872">
    <property type="term" value="F:metal ion binding"/>
    <property type="evidence" value="ECO:0007669"/>
    <property type="project" value="UniProtKB-KW"/>
</dbReference>
<feature type="binding site" evidence="7">
    <location>
        <position position="144"/>
    </location>
    <ligand>
        <name>Zn(2+)</name>
        <dbReference type="ChEBI" id="CHEBI:29105"/>
    </ligand>
</feature>
<feature type="binding site" evidence="7">
    <location>
        <position position="176"/>
    </location>
    <ligand>
        <name>Zn(2+)</name>
        <dbReference type="ChEBI" id="CHEBI:29105"/>
    </ligand>
</feature>
<evidence type="ECO:0000259" key="9">
    <source>
        <dbReference type="PROSITE" id="PS50305"/>
    </source>
</evidence>
<keyword evidence="2" id="KW-0808">Transferase</keyword>
<reference evidence="11" key="3">
    <citation type="submission" date="2019-08" db="EMBL/GenBank/DDBJ databases">
        <authorList>
            <consortium name="Photinus pyralis genome working group"/>
            <person name="Fallon T.R."/>
            <person name="Sander Lower S.E."/>
            <person name="Weng J.-K."/>
        </authorList>
    </citation>
    <scope>NUCLEOTIDE SEQUENCE</scope>
    <source>
        <strain evidence="11">1611_PpyrPB1</strain>
        <tissue evidence="11">Whole body</tissue>
    </source>
</reference>
<evidence type="ECO:0000256" key="3">
    <source>
        <dbReference type="ARBA" id="ARBA00022723"/>
    </source>
</evidence>
<feature type="active site" description="Proton acceptor" evidence="7">
    <location>
        <position position="133"/>
    </location>
</feature>
<evidence type="ECO:0000256" key="4">
    <source>
        <dbReference type="ARBA" id="ARBA00022833"/>
    </source>
</evidence>
<organism evidence="10">
    <name type="scientific">Photinus pyralis</name>
    <name type="common">Common eastern firefly</name>
    <name type="synonym">Lampyris pyralis</name>
    <dbReference type="NCBI Taxonomy" id="7054"/>
    <lineage>
        <taxon>Eukaryota</taxon>
        <taxon>Metazoa</taxon>
        <taxon>Ecdysozoa</taxon>
        <taxon>Arthropoda</taxon>
        <taxon>Hexapoda</taxon>
        <taxon>Insecta</taxon>
        <taxon>Pterygota</taxon>
        <taxon>Neoptera</taxon>
        <taxon>Endopterygota</taxon>
        <taxon>Coleoptera</taxon>
        <taxon>Polyphaga</taxon>
        <taxon>Elateriformia</taxon>
        <taxon>Elateroidea</taxon>
        <taxon>Lampyridae</taxon>
        <taxon>Lampyrinae</taxon>
        <taxon>Photinus</taxon>
    </lineage>
</organism>
<dbReference type="FunCoup" id="A0A1Y1KC95">
    <property type="interactions" value="688"/>
</dbReference>
<dbReference type="PROSITE" id="PS50305">
    <property type="entry name" value="SIRTUIN"/>
    <property type="match status" value="1"/>
</dbReference>
<dbReference type="InterPro" id="IPR003000">
    <property type="entry name" value="Sirtuin"/>
</dbReference>
<keyword evidence="8" id="KW-0175">Coiled coil</keyword>
<keyword evidence="4 7" id="KW-0862">Zinc</keyword>
<evidence type="ECO:0000256" key="7">
    <source>
        <dbReference type="PROSITE-ProRule" id="PRU00236"/>
    </source>
</evidence>
<protein>
    <recommendedName>
        <fullName evidence="1">protein acetyllysine N-acetyltransferase</fullName>
        <ecNumber evidence="1">2.3.1.286</ecNumber>
    </recommendedName>
</protein>
<evidence type="ECO:0000256" key="5">
    <source>
        <dbReference type="ARBA" id="ARBA00023027"/>
    </source>
</evidence>
<dbReference type="Gene3D" id="3.40.50.1220">
    <property type="entry name" value="TPP-binding domain"/>
    <property type="match status" value="1"/>
</dbReference>
<evidence type="ECO:0000256" key="2">
    <source>
        <dbReference type="ARBA" id="ARBA00022679"/>
    </source>
</evidence>
<dbReference type="EMBL" id="GEZM01088551">
    <property type="protein sequence ID" value="JAV58108.1"/>
    <property type="molecule type" value="Transcribed_RNA"/>
</dbReference>
<dbReference type="EC" id="2.3.1.286" evidence="1"/>
<proteinExistence type="inferred from homology"/>
<dbReference type="GO" id="GO:0005634">
    <property type="term" value="C:nucleus"/>
    <property type="evidence" value="ECO:0007669"/>
    <property type="project" value="TreeGrafter"/>
</dbReference>
<accession>A0A1Y1KC95</accession>
<comment type="similarity">
    <text evidence="6">Belongs to the sirtuin family. Class IV subfamily.</text>
</comment>
<feature type="binding site" evidence="7">
    <location>
        <position position="166"/>
    </location>
    <ligand>
        <name>Zn(2+)</name>
        <dbReference type="ChEBI" id="CHEBI:29105"/>
    </ligand>
</feature>
<feature type="binding site" evidence="7">
    <location>
        <position position="141"/>
    </location>
    <ligand>
        <name>Zn(2+)</name>
        <dbReference type="ChEBI" id="CHEBI:29105"/>
    </ligand>
</feature>
<dbReference type="OrthoDB" id="2919105at2759"/>
<dbReference type="PANTHER" id="PTHR11085">
    <property type="entry name" value="NAD-DEPENDENT PROTEIN DEACYLASE SIRTUIN-5, MITOCHONDRIAL-RELATED"/>
    <property type="match status" value="1"/>
</dbReference>
<keyword evidence="5" id="KW-0520">NAD</keyword>
<feature type="domain" description="Deacetylase sirtuin-type" evidence="9">
    <location>
        <begin position="27"/>
        <end position="271"/>
    </location>
</feature>
<dbReference type="PANTHER" id="PTHR11085:SF12">
    <property type="entry name" value="NAD-DEPENDENT PROTEIN DEACYLASE SIRTUIN-6"/>
    <property type="match status" value="1"/>
</dbReference>
<dbReference type="EMBL" id="VVIM01000004">
    <property type="protein sequence ID" value="KAB0800361.1"/>
    <property type="molecule type" value="Genomic_DNA"/>
</dbReference>
<dbReference type="AlphaFoldDB" id="A0A1Y1KC95"/>
<evidence type="ECO:0000313" key="10">
    <source>
        <dbReference type="EMBL" id="JAV58108.1"/>
    </source>
</evidence>
<dbReference type="InterPro" id="IPR026590">
    <property type="entry name" value="Ssirtuin_cat_dom"/>
</dbReference>
<dbReference type="InterPro" id="IPR050134">
    <property type="entry name" value="NAD-dep_sirtuin_deacylases"/>
</dbReference>
<dbReference type="FunFam" id="3.40.50.1220:FF:000038">
    <property type="entry name" value="NAD-dependent protein deacetylase sirtuin-6 isoform X2"/>
    <property type="match status" value="1"/>
</dbReference>
<dbReference type="Gene3D" id="2.20.28.200">
    <property type="match status" value="1"/>
</dbReference>
<dbReference type="Proteomes" id="UP000327044">
    <property type="component" value="Unassembled WGS sequence"/>
</dbReference>
<evidence type="ECO:0000256" key="6">
    <source>
        <dbReference type="ARBA" id="ARBA00038170"/>
    </source>
</evidence>
<dbReference type="InterPro" id="IPR029035">
    <property type="entry name" value="DHS-like_NAD/FAD-binding_dom"/>
</dbReference>
<keyword evidence="12" id="KW-1185">Reference proteome</keyword>
<dbReference type="GO" id="GO:0046969">
    <property type="term" value="F:histone H3K9 deacetylase activity, NAD-dependent"/>
    <property type="evidence" value="ECO:0007669"/>
    <property type="project" value="TreeGrafter"/>
</dbReference>
<evidence type="ECO:0000313" key="11">
    <source>
        <dbReference type="EMBL" id="KAB0800361.1"/>
    </source>
</evidence>
<reference evidence="11 12" key="2">
    <citation type="journal article" date="2018" name="Elife">
        <title>Firefly genomes illuminate parallel origins of bioluminescence in beetles.</title>
        <authorList>
            <person name="Fallon T.R."/>
            <person name="Lower S.E."/>
            <person name="Chang C.H."/>
            <person name="Bessho-Uehara M."/>
            <person name="Martin G.J."/>
            <person name="Bewick A.J."/>
            <person name="Behringer M."/>
            <person name="Debat H.J."/>
            <person name="Wong I."/>
            <person name="Day J.C."/>
            <person name="Suvorov A."/>
            <person name="Silva C.J."/>
            <person name="Stanger-Hall K.F."/>
            <person name="Hall D.W."/>
            <person name="Schmitz R.J."/>
            <person name="Nelson D.R."/>
            <person name="Lewis S.M."/>
            <person name="Shigenobu S."/>
            <person name="Bybee S.M."/>
            <person name="Larracuente A.M."/>
            <person name="Oba Y."/>
            <person name="Weng J.K."/>
        </authorList>
    </citation>
    <scope>NUCLEOTIDE SEQUENCE [LARGE SCALE GENOMIC DNA]</scope>
    <source>
        <strain evidence="11">1611_PpyrPB1</strain>
        <tissue evidence="11">Whole body</tissue>
    </source>
</reference>
<name>A0A1Y1KC95_PHOPY</name>
<dbReference type="GO" id="GO:0003714">
    <property type="term" value="F:transcription corepressor activity"/>
    <property type="evidence" value="ECO:0007669"/>
    <property type="project" value="TreeGrafter"/>
</dbReference>
<feature type="coiled-coil region" evidence="8">
    <location>
        <begin position="315"/>
        <end position="343"/>
    </location>
</feature>
<evidence type="ECO:0000256" key="1">
    <source>
        <dbReference type="ARBA" id="ARBA00012928"/>
    </source>
</evidence>
<evidence type="ECO:0000313" key="12">
    <source>
        <dbReference type="Proteomes" id="UP000327044"/>
    </source>
</evidence>
<dbReference type="GO" id="GO:0070403">
    <property type="term" value="F:NAD+ binding"/>
    <property type="evidence" value="ECO:0007669"/>
    <property type="project" value="InterPro"/>
</dbReference>
<keyword evidence="3 7" id="KW-0479">Metal-binding</keyword>
<dbReference type="InParanoid" id="A0A1Y1KC95"/>
<dbReference type="GO" id="GO:0000122">
    <property type="term" value="P:negative regulation of transcription by RNA polymerase II"/>
    <property type="evidence" value="ECO:0007669"/>
    <property type="project" value="TreeGrafter"/>
</dbReference>